<dbReference type="GO" id="GO:0003677">
    <property type="term" value="F:DNA binding"/>
    <property type="evidence" value="ECO:0007669"/>
    <property type="project" value="InterPro"/>
</dbReference>
<dbReference type="PANTHER" id="PTHR30015">
    <property type="entry name" value="MRR RESTRICTION SYSTEM PROTEIN"/>
    <property type="match status" value="1"/>
</dbReference>
<dbReference type="InterPro" id="IPR007560">
    <property type="entry name" value="Restrct_endonuc_IV_Mrr"/>
</dbReference>
<dbReference type="SUPFAM" id="SSF144020">
    <property type="entry name" value="FdhE-like"/>
    <property type="match status" value="1"/>
</dbReference>
<evidence type="ECO:0000313" key="3">
    <source>
        <dbReference type="Proteomes" id="UP000188388"/>
    </source>
</evidence>
<evidence type="ECO:0000313" key="2">
    <source>
        <dbReference type="EMBL" id="SIT56155.1"/>
    </source>
</evidence>
<dbReference type="PANTHER" id="PTHR30015:SF7">
    <property type="entry name" value="TYPE IV METHYL-DIRECTED RESTRICTION ENZYME ECOKMRR"/>
    <property type="match status" value="1"/>
</dbReference>
<dbReference type="InterPro" id="IPR011335">
    <property type="entry name" value="Restrct_endonuc-II-like"/>
</dbReference>
<feature type="domain" description="Restriction endonuclease type IV Mrr" evidence="1">
    <location>
        <begin position="123"/>
        <end position="233"/>
    </location>
</feature>
<dbReference type="STRING" id="1631249.BQ8794_260011"/>
<keyword evidence="3" id="KW-1185">Reference proteome</keyword>
<dbReference type="Proteomes" id="UP000188388">
    <property type="component" value="Unassembled WGS sequence"/>
</dbReference>
<protein>
    <recommendedName>
        <fullName evidence="1">Restriction endonuclease type IV Mrr domain-containing protein</fullName>
    </recommendedName>
</protein>
<dbReference type="AlphaFoldDB" id="A0A1R3V8D4"/>
<dbReference type="InterPro" id="IPR024064">
    <property type="entry name" value="FdhE-like_sf"/>
</dbReference>
<dbReference type="Gene3D" id="3.40.1350.10">
    <property type="match status" value="1"/>
</dbReference>
<dbReference type="GO" id="GO:0015666">
    <property type="term" value="F:restriction endodeoxyribonuclease activity"/>
    <property type="evidence" value="ECO:0007669"/>
    <property type="project" value="TreeGrafter"/>
</dbReference>
<dbReference type="GO" id="GO:0009307">
    <property type="term" value="P:DNA restriction-modification system"/>
    <property type="evidence" value="ECO:0007669"/>
    <property type="project" value="InterPro"/>
</dbReference>
<gene>
    <name evidence="2" type="ORF">BQ8794_260011</name>
</gene>
<name>A0A1R3V8D4_9HYPH</name>
<proteinExistence type="predicted"/>
<evidence type="ECO:0000259" key="1">
    <source>
        <dbReference type="Pfam" id="PF04471"/>
    </source>
</evidence>
<reference evidence="3" key="1">
    <citation type="submission" date="2017-01" db="EMBL/GenBank/DDBJ databases">
        <authorList>
            <person name="Brunel B."/>
        </authorList>
    </citation>
    <scope>NUCLEOTIDE SEQUENCE [LARGE SCALE GENOMIC DNA]</scope>
</reference>
<organism evidence="2 3">
    <name type="scientific">Mesorhizobium prunaredense</name>
    <dbReference type="NCBI Taxonomy" id="1631249"/>
    <lineage>
        <taxon>Bacteria</taxon>
        <taxon>Pseudomonadati</taxon>
        <taxon>Pseudomonadota</taxon>
        <taxon>Alphaproteobacteria</taxon>
        <taxon>Hyphomicrobiales</taxon>
        <taxon>Phyllobacteriaceae</taxon>
        <taxon>Mesorhizobium</taxon>
    </lineage>
</organism>
<dbReference type="EMBL" id="FTPD01000019">
    <property type="protein sequence ID" value="SIT56155.1"/>
    <property type="molecule type" value="Genomic_DNA"/>
</dbReference>
<dbReference type="InterPro" id="IPR052906">
    <property type="entry name" value="Type_IV_Methyl-Rstrct_Enzyme"/>
</dbReference>
<accession>A0A1R3V8D4</accession>
<dbReference type="Pfam" id="PF04471">
    <property type="entry name" value="Mrr_cat"/>
    <property type="match status" value="1"/>
</dbReference>
<dbReference type="InterPro" id="IPR011856">
    <property type="entry name" value="tRNA_endonuc-like_dom_sf"/>
</dbReference>
<sequence length="265" mass="28877">MLWQYRAETQDRPLLEAVFASRRCPCCGTNPVMRSADTEANSEGQRYSVYLEVLVCGLCGWWFVSRDSWDSSCGSVPDRAHRSVVASGAALATFSEGPDADEIRLLETETGQHLARHGKSEAWPILEDVSAAILMQFGHQVLGTGRSKDGGVDIIVDLAGHAGQAYVQVKHQKNKVQVGVLRELVGTMTRDGRTHGLIVTSSKFTRGVYSENNLFAQRGLVVELVDGQKFLSALHLTHRTAPPTLAEVTAVARPSIDVFSGEVNL</sequence>
<dbReference type="SUPFAM" id="SSF52980">
    <property type="entry name" value="Restriction endonuclease-like"/>
    <property type="match status" value="1"/>
</dbReference>